<evidence type="ECO:0000256" key="9">
    <source>
        <dbReference type="RuleBase" id="RU369079"/>
    </source>
</evidence>
<dbReference type="EMBL" id="LT670817">
    <property type="protein sequence ID" value="SHG69142.1"/>
    <property type="molecule type" value="Genomic_DNA"/>
</dbReference>
<keyword evidence="7 9" id="KW-0472">Membrane</keyword>
<keyword evidence="6 9" id="KW-1133">Transmembrane helix</keyword>
<gene>
    <name evidence="11" type="ORF">SAMN05443248_2378</name>
</gene>
<evidence type="ECO:0000256" key="1">
    <source>
        <dbReference type="ARBA" id="ARBA00004429"/>
    </source>
</evidence>
<proteinExistence type="inferred from homology"/>
<feature type="transmembrane region" description="Helical" evidence="9">
    <location>
        <begin position="99"/>
        <end position="119"/>
    </location>
</feature>
<comment type="function">
    <text evidence="9">Part of the tripartite ATP-independent periplasmic (TRAP) transport system.</text>
</comment>
<keyword evidence="5 9" id="KW-0812">Transmembrane</keyword>
<dbReference type="Pfam" id="PF04290">
    <property type="entry name" value="DctQ"/>
    <property type="match status" value="1"/>
</dbReference>
<evidence type="ECO:0000256" key="6">
    <source>
        <dbReference type="ARBA" id="ARBA00022989"/>
    </source>
</evidence>
<dbReference type="Proteomes" id="UP000189796">
    <property type="component" value="Chromosome I"/>
</dbReference>
<dbReference type="PANTHER" id="PTHR35011:SF5">
    <property type="entry name" value="SIALIC ACID TRAP TRANSPORTER SMALL PERMEASE PROTEIN SIAQ"/>
    <property type="match status" value="1"/>
</dbReference>
<evidence type="ECO:0000256" key="3">
    <source>
        <dbReference type="ARBA" id="ARBA00022475"/>
    </source>
</evidence>
<dbReference type="AlphaFoldDB" id="A0A1M5LVI5"/>
<sequence length="194" mass="21750">MTIADKLVLQRQHHLKWRSLDWLELVLMIICGVLCFGFSLSVMFDIITRTIGHPWLWLQEVTSTLFIYAIFIGAAVATRRNDHLYLTAISEALHGTPRLIVEIIIRLVVLGVAFCLIWFGYINYLRGFGSFRLPSGTPIASLYAAIPLAGALIALFTIEQLVNGIRNGFDHPEPPDEGLPIPPVDASIRMRARP</sequence>
<dbReference type="OrthoDB" id="8222530at2"/>
<evidence type="ECO:0000313" key="11">
    <source>
        <dbReference type="EMBL" id="SHG69142.1"/>
    </source>
</evidence>
<name>A0A1M5LVI5_9BRAD</name>
<accession>A0A1M5LVI5</accession>
<dbReference type="RefSeq" id="WP_079601375.1">
    <property type="nucleotide sequence ID" value="NZ_LT670817.1"/>
</dbReference>
<evidence type="ECO:0000259" key="10">
    <source>
        <dbReference type="Pfam" id="PF04290"/>
    </source>
</evidence>
<feature type="domain" description="Tripartite ATP-independent periplasmic transporters DctQ component" evidence="10">
    <location>
        <begin position="40"/>
        <end position="166"/>
    </location>
</feature>
<evidence type="ECO:0000256" key="4">
    <source>
        <dbReference type="ARBA" id="ARBA00022519"/>
    </source>
</evidence>
<dbReference type="GO" id="GO:0005886">
    <property type="term" value="C:plasma membrane"/>
    <property type="evidence" value="ECO:0007669"/>
    <property type="project" value="UniProtKB-SubCell"/>
</dbReference>
<evidence type="ECO:0000313" key="12">
    <source>
        <dbReference type="Proteomes" id="UP000189796"/>
    </source>
</evidence>
<evidence type="ECO:0000256" key="8">
    <source>
        <dbReference type="ARBA" id="ARBA00038436"/>
    </source>
</evidence>
<evidence type="ECO:0000256" key="7">
    <source>
        <dbReference type="ARBA" id="ARBA00023136"/>
    </source>
</evidence>
<reference evidence="11 12" key="1">
    <citation type="submission" date="2016-11" db="EMBL/GenBank/DDBJ databases">
        <authorList>
            <person name="Jaros S."/>
            <person name="Januszkiewicz K."/>
            <person name="Wedrychowicz H."/>
        </authorList>
    </citation>
    <scope>NUCLEOTIDE SEQUENCE [LARGE SCALE GENOMIC DNA]</scope>
    <source>
        <strain evidence="11 12">GAS138</strain>
    </source>
</reference>
<dbReference type="PANTHER" id="PTHR35011">
    <property type="entry name" value="2,3-DIKETO-L-GULONATE TRAP TRANSPORTER SMALL PERMEASE PROTEIN YIAM"/>
    <property type="match status" value="1"/>
</dbReference>
<keyword evidence="4 9" id="KW-0997">Cell inner membrane</keyword>
<keyword evidence="2 9" id="KW-0813">Transport</keyword>
<dbReference type="InterPro" id="IPR055348">
    <property type="entry name" value="DctQ"/>
</dbReference>
<dbReference type="GO" id="GO:0022857">
    <property type="term" value="F:transmembrane transporter activity"/>
    <property type="evidence" value="ECO:0007669"/>
    <property type="project" value="UniProtKB-UniRule"/>
</dbReference>
<comment type="subcellular location">
    <subcellularLocation>
        <location evidence="1 9">Cell inner membrane</location>
        <topology evidence="1 9">Multi-pass membrane protein</topology>
    </subcellularLocation>
</comment>
<dbReference type="GO" id="GO:0015740">
    <property type="term" value="P:C4-dicarboxylate transport"/>
    <property type="evidence" value="ECO:0007669"/>
    <property type="project" value="TreeGrafter"/>
</dbReference>
<evidence type="ECO:0000256" key="2">
    <source>
        <dbReference type="ARBA" id="ARBA00022448"/>
    </source>
</evidence>
<keyword evidence="3" id="KW-1003">Cell membrane</keyword>
<comment type="similarity">
    <text evidence="8 9">Belongs to the TRAP transporter small permease family.</text>
</comment>
<evidence type="ECO:0000256" key="5">
    <source>
        <dbReference type="ARBA" id="ARBA00022692"/>
    </source>
</evidence>
<feature type="transmembrane region" description="Helical" evidence="9">
    <location>
        <begin position="139"/>
        <end position="158"/>
    </location>
</feature>
<dbReference type="InterPro" id="IPR007387">
    <property type="entry name" value="TRAP_DctQ"/>
</dbReference>
<comment type="subunit">
    <text evidence="9">The complex comprises the extracytoplasmic solute receptor protein and the two transmembrane proteins.</text>
</comment>
<feature type="transmembrane region" description="Helical" evidence="9">
    <location>
        <begin position="21"/>
        <end position="44"/>
    </location>
</feature>
<organism evidence="11 12">
    <name type="scientific">Bradyrhizobium erythrophlei</name>
    <dbReference type="NCBI Taxonomy" id="1437360"/>
    <lineage>
        <taxon>Bacteria</taxon>
        <taxon>Pseudomonadati</taxon>
        <taxon>Pseudomonadota</taxon>
        <taxon>Alphaproteobacteria</taxon>
        <taxon>Hyphomicrobiales</taxon>
        <taxon>Nitrobacteraceae</taxon>
        <taxon>Bradyrhizobium</taxon>
    </lineage>
</organism>
<protein>
    <recommendedName>
        <fullName evidence="9">TRAP transporter small permease protein</fullName>
    </recommendedName>
</protein>
<feature type="transmembrane region" description="Helical" evidence="9">
    <location>
        <begin position="56"/>
        <end position="78"/>
    </location>
</feature>